<feature type="repeat" description="PPR" evidence="3">
    <location>
        <begin position="167"/>
        <end position="201"/>
    </location>
</feature>
<dbReference type="GO" id="GO:0009451">
    <property type="term" value="P:RNA modification"/>
    <property type="evidence" value="ECO:0007669"/>
    <property type="project" value="InterPro"/>
</dbReference>
<keyword evidence="7" id="KW-1185">Reference proteome</keyword>
<proteinExistence type="inferred from homology"/>
<dbReference type="InterPro" id="IPR046960">
    <property type="entry name" value="PPR_At4g14850-like_plant"/>
</dbReference>
<dbReference type="AlphaFoldDB" id="A0AAD3TH95"/>
<feature type="repeat" description="PPR" evidence="3">
    <location>
        <begin position="237"/>
        <end position="271"/>
    </location>
</feature>
<name>A0AAD3TH95_NEPGR</name>
<evidence type="ECO:0000256" key="3">
    <source>
        <dbReference type="PROSITE-ProRule" id="PRU00708"/>
    </source>
</evidence>
<dbReference type="PROSITE" id="PS51375">
    <property type="entry name" value="PPR"/>
    <property type="match status" value="4"/>
</dbReference>
<comment type="similarity">
    <text evidence="1">Belongs to the PPR family. PCMP-H subfamily.</text>
</comment>
<feature type="domain" description="DYW" evidence="5">
    <location>
        <begin position="822"/>
        <end position="901"/>
    </location>
</feature>
<dbReference type="FunFam" id="1.25.40.10:FF:002102">
    <property type="entry name" value="Pentatricopeptide repeat-containing protein103"/>
    <property type="match status" value="1"/>
</dbReference>
<dbReference type="Pfam" id="PF01535">
    <property type="entry name" value="PPR"/>
    <property type="match status" value="8"/>
</dbReference>
<dbReference type="InterPro" id="IPR046848">
    <property type="entry name" value="E_motif"/>
</dbReference>
<dbReference type="EMBL" id="BSYO01000035">
    <property type="protein sequence ID" value="GMH28742.1"/>
    <property type="molecule type" value="Genomic_DNA"/>
</dbReference>
<feature type="compositionally biased region" description="Polar residues" evidence="4">
    <location>
        <begin position="1"/>
        <end position="13"/>
    </location>
</feature>
<keyword evidence="2" id="KW-0677">Repeat</keyword>
<dbReference type="Pfam" id="PF13041">
    <property type="entry name" value="PPR_2"/>
    <property type="match status" value="1"/>
</dbReference>
<dbReference type="GO" id="GO:0003723">
    <property type="term" value="F:RNA binding"/>
    <property type="evidence" value="ECO:0007669"/>
    <property type="project" value="InterPro"/>
</dbReference>
<gene>
    <name evidence="6" type="ORF">Nepgr_030585</name>
</gene>
<organism evidence="6 7">
    <name type="scientific">Nepenthes gracilis</name>
    <name type="common">Slender pitcher plant</name>
    <dbReference type="NCBI Taxonomy" id="150966"/>
    <lineage>
        <taxon>Eukaryota</taxon>
        <taxon>Viridiplantae</taxon>
        <taxon>Streptophyta</taxon>
        <taxon>Embryophyta</taxon>
        <taxon>Tracheophyta</taxon>
        <taxon>Spermatophyta</taxon>
        <taxon>Magnoliopsida</taxon>
        <taxon>eudicotyledons</taxon>
        <taxon>Gunneridae</taxon>
        <taxon>Pentapetalae</taxon>
        <taxon>Caryophyllales</taxon>
        <taxon>Nepenthaceae</taxon>
        <taxon>Nepenthes</taxon>
    </lineage>
</organism>
<dbReference type="PANTHER" id="PTHR47926">
    <property type="entry name" value="PENTATRICOPEPTIDE REPEAT-CONTAINING PROTEIN"/>
    <property type="match status" value="1"/>
</dbReference>
<dbReference type="InterPro" id="IPR002885">
    <property type="entry name" value="PPR_rpt"/>
</dbReference>
<reference evidence="6" key="1">
    <citation type="submission" date="2023-05" db="EMBL/GenBank/DDBJ databases">
        <title>Nepenthes gracilis genome sequencing.</title>
        <authorList>
            <person name="Fukushima K."/>
        </authorList>
    </citation>
    <scope>NUCLEOTIDE SEQUENCE</scope>
    <source>
        <strain evidence="6">SING2019-196</strain>
    </source>
</reference>
<accession>A0AAD3TH95</accession>
<dbReference type="InterPro" id="IPR011990">
    <property type="entry name" value="TPR-like_helical_dom_sf"/>
</dbReference>
<dbReference type="NCBIfam" id="TIGR00756">
    <property type="entry name" value="PPR"/>
    <property type="match status" value="5"/>
</dbReference>
<dbReference type="PANTHER" id="PTHR47926:SF512">
    <property type="entry name" value="REPEAT (PPR) SUPERFAMILY PROTEIN, PUTATIVE-RELATED"/>
    <property type="match status" value="1"/>
</dbReference>
<dbReference type="Pfam" id="PF20431">
    <property type="entry name" value="E_motif"/>
    <property type="match status" value="1"/>
</dbReference>
<evidence type="ECO:0000256" key="2">
    <source>
        <dbReference type="ARBA" id="ARBA00022737"/>
    </source>
</evidence>
<dbReference type="Gene3D" id="1.25.40.10">
    <property type="entry name" value="Tetratricopeptide repeat domain"/>
    <property type="match status" value="6"/>
</dbReference>
<evidence type="ECO:0000313" key="6">
    <source>
        <dbReference type="EMBL" id="GMH28742.1"/>
    </source>
</evidence>
<dbReference type="Proteomes" id="UP001279734">
    <property type="component" value="Unassembled WGS sequence"/>
</dbReference>
<feature type="repeat" description="PPR" evidence="3">
    <location>
        <begin position="370"/>
        <end position="404"/>
    </location>
</feature>
<evidence type="ECO:0000256" key="4">
    <source>
        <dbReference type="SAM" id="MobiDB-lite"/>
    </source>
</evidence>
<protein>
    <recommendedName>
        <fullName evidence="5">DYW domain-containing protein</fullName>
    </recommendedName>
</protein>
<dbReference type="Pfam" id="PF14432">
    <property type="entry name" value="DYW_deaminase"/>
    <property type="match status" value="1"/>
</dbReference>
<comment type="caution">
    <text evidence="6">The sequence shown here is derived from an EMBL/GenBank/DDBJ whole genome shotgun (WGS) entry which is preliminary data.</text>
</comment>
<dbReference type="FunFam" id="1.25.40.10:FF:000073">
    <property type="entry name" value="Pentatricopeptide repeat-containing protein chloroplastic"/>
    <property type="match status" value="1"/>
</dbReference>
<evidence type="ECO:0000259" key="5">
    <source>
        <dbReference type="Pfam" id="PF14432"/>
    </source>
</evidence>
<sequence>MAAISVLSSSIFRQSAPSPSLPFPSTPSTAIPSRQFPPEPSVHATLTSPSVTKFKSHRLSLSSSTAQLLEKQRTFLSKQQIQQPHFDTNLPSDIPPSHEAQILYHNCIELLRLSVRCSDVGLGKAVHASILKFEEDSYLSNALITAYLRLGLVFDADGVFTGMPAPDVVSYTALISFFAKSCYELEAVELFFRMRESGIEPNEFSFVALLTACSRIGDLGLGFQVHSLIIKLGYLCSTYVVNALMGLYSKCRCLEDAFELFDKMPERDITSWNTVIAGMVGQLMYESAFELFYAMQKIHQLRADHFTLSSILNACADCSASMEGREIHAYALKIGLESNLSVNNALITFYTNCRDLKDVEILFDRMPVKDVFSWTSMITAYMEFGMVDLAIEMFSRMPERNSVSYNAILAGLSQNDEGSQVLHLFCRMIVEGVELTDFTLTSVVAASSLLSEKRVSEQIHGFVIKFGVGLNAFIEAALLDMLTRCGRMSDAQKMFCRRQYKMSSANWASMICGFARNGQPEEALSLFCNAHREETMIVDEVILTAALGICGTLGFCEMGRQIHCRVVKSGFLYDIGVGNAIVSMYSKCCDIEDAKKAFGLMPSRNIVSWNGLIAGHLLHRQGDEALAVWSKLETESLNPDSITFVLIISSFRHTKLNLVNDCRKLFLSMKMTYNIEPTSDHYASFVSVLASWGFLEEAENSIANMPIEPVISVWQALLNGCRIHRNSTVGKRTVRHILSMEPQDPSSFILMSNIYSASCRWHCSETMRAEMRRKGFRKLPARSWLVHESRIHAFYARDKSHLEFKDIKSGLEILIIECQRAGYVPDTSFVLHEVEEGQKPDFLFHHSAKLAVTYGILMARAGRPVRVSKNIILCGDCHNFLKHVSVVTKKEICVRDTSGFHCSPTANAHVKITGNVFSIKFNGWLDIILAHAMFMYLMEFHYHRGSKY</sequence>
<dbReference type="GO" id="GO:0008270">
    <property type="term" value="F:zinc ion binding"/>
    <property type="evidence" value="ECO:0007669"/>
    <property type="project" value="InterPro"/>
</dbReference>
<feature type="region of interest" description="Disordered" evidence="4">
    <location>
        <begin position="1"/>
        <end position="39"/>
    </location>
</feature>
<feature type="repeat" description="PPR" evidence="3">
    <location>
        <begin position="605"/>
        <end position="639"/>
    </location>
</feature>
<dbReference type="InterPro" id="IPR032867">
    <property type="entry name" value="DYW_dom"/>
</dbReference>
<evidence type="ECO:0000313" key="7">
    <source>
        <dbReference type="Proteomes" id="UP001279734"/>
    </source>
</evidence>
<evidence type="ECO:0000256" key="1">
    <source>
        <dbReference type="ARBA" id="ARBA00006643"/>
    </source>
</evidence>
<dbReference type="FunFam" id="1.25.40.10:FF:000679">
    <property type="entry name" value="Pentatricopeptide repeat-containing protein At5g03800"/>
    <property type="match status" value="1"/>
</dbReference>